<dbReference type="InterPro" id="IPR036397">
    <property type="entry name" value="RNaseH_sf"/>
</dbReference>
<dbReference type="PANTHER" id="PTHR45835">
    <property type="entry name" value="YALI0A06105P"/>
    <property type="match status" value="1"/>
</dbReference>
<reference evidence="2" key="2">
    <citation type="submission" date="2022-01" db="EMBL/GenBank/DDBJ databases">
        <authorList>
            <person name="Yamashiro T."/>
            <person name="Shiraishi A."/>
            <person name="Satake H."/>
            <person name="Nakayama K."/>
        </authorList>
    </citation>
    <scope>NUCLEOTIDE SEQUENCE</scope>
</reference>
<dbReference type="InterPro" id="IPR012337">
    <property type="entry name" value="RNaseH-like_sf"/>
</dbReference>
<keyword evidence="3" id="KW-1185">Reference proteome</keyword>
<comment type="caution">
    <text evidence="2">The sequence shown here is derived from an EMBL/GenBank/DDBJ whole genome shotgun (WGS) entry which is preliminary data.</text>
</comment>
<name>A0ABQ4ZGR2_9ASTR</name>
<dbReference type="EMBL" id="BQNB010011345">
    <property type="protein sequence ID" value="GJS89383.1"/>
    <property type="molecule type" value="Genomic_DNA"/>
</dbReference>
<evidence type="ECO:0000313" key="2">
    <source>
        <dbReference type="EMBL" id="GJS89383.1"/>
    </source>
</evidence>
<dbReference type="Proteomes" id="UP001151760">
    <property type="component" value="Unassembled WGS sequence"/>
</dbReference>
<dbReference type="Gene3D" id="3.30.420.10">
    <property type="entry name" value="Ribonuclease H-like superfamily/Ribonuclease H"/>
    <property type="match status" value="1"/>
</dbReference>
<accession>A0ABQ4ZGR2</accession>
<feature type="region of interest" description="Disordered" evidence="1">
    <location>
        <begin position="1"/>
        <end position="24"/>
    </location>
</feature>
<proteinExistence type="predicted"/>
<dbReference type="SUPFAM" id="SSF53098">
    <property type="entry name" value="Ribonuclease H-like"/>
    <property type="match status" value="1"/>
</dbReference>
<dbReference type="GO" id="GO:0003964">
    <property type="term" value="F:RNA-directed DNA polymerase activity"/>
    <property type="evidence" value="ECO:0007669"/>
    <property type="project" value="UniProtKB-KW"/>
</dbReference>
<protein>
    <submittedName>
        <fullName evidence="2">Reverse transcriptase domain-containing protein</fullName>
    </submittedName>
</protein>
<feature type="compositionally biased region" description="Basic and acidic residues" evidence="1">
    <location>
        <begin position="1"/>
        <end position="18"/>
    </location>
</feature>
<dbReference type="PANTHER" id="PTHR45835:SF99">
    <property type="entry name" value="CHROMO DOMAIN-CONTAINING PROTEIN-RELATED"/>
    <property type="match status" value="1"/>
</dbReference>
<organism evidence="2 3">
    <name type="scientific">Tanacetum coccineum</name>
    <dbReference type="NCBI Taxonomy" id="301880"/>
    <lineage>
        <taxon>Eukaryota</taxon>
        <taxon>Viridiplantae</taxon>
        <taxon>Streptophyta</taxon>
        <taxon>Embryophyta</taxon>
        <taxon>Tracheophyta</taxon>
        <taxon>Spermatophyta</taxon>
        <taxon>Magnoliopsida</taxon>
        <taxon>eudicotyledons</taxon>
        <taxon>Gunneridae</taxon>
        <taxon>Pentapetalae</taxon>
        <taxon>asterids</taxon>
        <taxon>campanulids</taxon>
        <taxon>Asterales</taxon>
        <taxon>Asteraceae</taxon>
        <taxon>Asteroideae</taxon>
        <taxon>Anthemideae</taxon>
        <taxon>Anthemidinae</taxon>
        <taxon>Tanacetum</taxon>
    </lineage>
</organism>
<keyword evidence="2" id="KW-0695">RNA-directed DNA polymerase</keyword>
<evidence type="ECO:0000256" key="1">
    <source>
        <dbReference type="SAM" id="MobiDB-lite"/>
    </source>
</evidence>
<reference evidence="2" key="1">
    <citation type="journal article" date="2022" name="Int. J. Mol. Sci.">
        <title>Draft Genome of Tanacetum Coccineum: Genomic Comparison of Closely Related Tanacetum-Family Plants.</title>
        <authorList>
            <person name="Yamashiro T."/>
            <person name="Shiraishi A."/>
            <person name="Nakayama K."/>
            <person name="Satake H."/>
        </authorList>
    </citation>
    <scope>NUCLEOTIDE SEQUENCE</scope>
</reference>
<gene>
    <name evidence="2" type="ORF">Tco_0772019</name>
</gene>
<sequence length="357" mass="41111">MGEPSKDKNRMDDNKRTGTENAFATIPNPIGRENTGMDWLSNNKAEIICHEKVVRIPIPDGKKLSHCGRDFLECFPDNLSRLPPLREIEFRIELILGVVPITKSPYRLAPSELGDLSGQLKELQDKDSRGACRTLKVSLGTVHEGETKEVVDEFAGLQKGLDEMIEQRNDGTLYYLDRIWVPLKGDVRTLIMDEAHKLKYSVHPRTEKMYYDLRDRPSGLLQQPEIPVWKWEGIDMDFVTKLPRTISGHDTIWVIVDRLTKFWQSNARWAFWNSCRLECGYHLRPMVRVSVLFRLWRTCLERGVLDFGGSWDVHLPLIEFSYNNSYHSSVRCAPFEALYGRKCCSPILWAEVGGKVS</sequence>
<keyword evidence="2" id="KW-0808">Transferase</keyword>
<evidence type="ECO:0000313" key="3">
    <source>
        <dbReference type="Proteomes" id="UP001151760"/>
    </source>
</evidence>
<keyword evidence="2" id="KW-0548">Nucleotidyltransferase</keyword>